<organism evidence="10">
    <name type="scientific">Xenopsylla cheopis</name>
    <name type="common">Oriental rat flea</name>
    <name type="synonym">Pulex cheopis</name>
    <dbReference type="NCBI Taxonomy" id="163159"/>
    <lineage>
        <taxon>Eukaryota</taxon>
        <taxon>Metazoa</taxon>
        <taxon>Ecdysozoa</taxon>
        <taxon>Arthropoda</taxon>
        <taxon>Hexapoda</taxon>
        <taxon>Insecta</taxon>
        <taxon>Pterygota</taxon>
        <taxon>Neoptera</taxon>
        <taxon>Endopterygota</taxon>
        <taxon>Siphonaptera</taxon>
        <taxon>Pulicidae</taxon>
        <taxon>Xenopsyllinae</taxon>
        <taxon>Xenopsylla</taxon>
    </lineage>
</organism>
<evidence type="ECO:0000256" key="2">
    <source>
        <dbReference type="ARBA" id="ARBA00022664"/>
    </source>
</evidence>
<dbReference type="Gene3D" id="3.40.50.300">
    <property type="entry name" value="P-loop containing nucleotide triphosphate hydrolases"/>
    <property type="match status" value="1"/>
</dbReference>
<dbReference type="InterPro" id="IPR028606">
    <property type="entry name" value="Clp1"/>
</dbReference>
<dbReference type="GO" id="GO:0006388">
    <property type="term" value="P:tRNA splicing, via endonucleolytic cleavage and ligation"/>
    <property type="evidence" value="ECO:0007669"/>
    <property type="project" value="TreeGrafter"/>
</dbReference>
<dbReference type="AlphaFoldDB" id="A0A6M2DJX0"/>
<dbReference type="InterPro" id="IPR038238">
    <property type="entry name" value="Clp1_C_sf"/>
</dbReference>
<dbReference type="Gene3D" id="2.40.30.330">
    <property type="entry name" value="Pre-mRNA cleavage complex subunit Clp1, C-terminal domain"/>
    <property type="match status" value="1"/>
</dbReference>
<evidence type="ECO:0000313" key="10">
    <source>
        <dbReference type="EMBL" id="NOV45157.1"/>
    </source>
</evidence>
<proteinExistence type="inferred from homology"/>
<evidence type="ECO:0000256" key="6">
    <source>
        <dbReference type="HAMAP-Rule" id="MF_03035"/>
    </source>
</evidence>
<comment type="function">
    <text evidence="6">Required for endonucleolytic cleavage during polyadenylation-dependent pre-mRNA 3'-end formation.</text>
</comment>
<comment type="subcellular location">
    <subcellularLocation>
        <location evidence="1 6">Nucleus</location>
    </subcellularLocation>
</comment>
<dbReference type="FunFam" id="3.40.50.300:FF:000454">
    <property type="entry name" value="Protein CLP1 homolog"/>
    <property type="match status" value="1"/>
</dbReference>
<protein>
    <recommendedName>
        <fullName evidence="6">Protein CLP1 homolog</fullName>
    </recommendedName>
</protein>
<feature type="binding site" evidence="6">
    <location>
        <position position="61"/>
    </location>
    <ligand>
        <name>ATP</name>
        <dbReference type="ChEBI" id="CHEBI:30616"/>
    </ligand>
</feature>
<dbReference type="Pfam" id="PF16573">
    <property type="entry name" value="CLP1_N"/>
    <property type="match status" value="1"/>
</dbReference>
<feature type="binding site" evidence="6">
    <location>
        <position position="20"/>
    </location>
    <ligand>
        <name>ATP</name>
        <dbReference type="ChEBI" id="CHEBI:30616"/>
    </ligand>
</feature>
<keyword evidence="5 6" id="KW-0539">Nucleus</keyword>
<dbReference type="GO" id="GO:0051731">
    <property type="term" value="F:polynucleotide 5'-hydroxyl-kinase activity"/>
    <property type="evidence" value="ECO:0007669"/>
    <property type="project" value="InterPro"/>
</dbReference>
<evidence type="ECO:0000256" key="5">
    <source>
        <dbReference type="ARBA" id="ARBA00023242"/>
    </source>
</evidence>
<dbReference type="InterPro" id="IPR010655">
    <property type="entry name" value="Clp1_C"/>
</dbReference>
<dbReference type="GO" id="GO:0005524">
    <property type="term" value="F:ATP binding"/>
    <property type="evidence" value="ECO:0007669"/>
    <property type="project" value="UniProtKB-UniRule"/>
</dbReference>
<keyword evidence="3 6" id="KW-0547">Nucleotide-binding</keyword>
<accession>A0A6M2DJX0</accession>
<keyword evidence="2 6" id="KW-0507">mRNA processing</keyword>
<sequence>MAEAQQSKKVQEFKLGPDTELRFEVETRNEHVTLTLKSGFAELFGTELVIGKKYEFKTGAKVAVFSWQGATLELEGKTDVSYISKDTPMVQYLNCHNALEQQRETAERDNVRGPICMIVGPMDVGKSTLCRLLLNWAVRCGRRPIMVDLDVGQGQIAIPGTIGALLIERPAPVEEGFSQEAPLVYHFGHKSPSGNYQLYNMAVTRLSEVILERIEANKKSKSSGIVINTCGWVKGEGYKQLTHAAQAFEVDAILVLDQERLFNELVRDMPEFVKVVLLPKSGGVVERSKTVRAENREQRIREYFYGERIPYYPHSFDVKFSEAKIYKIGALDLPDSCVPIGIKIDDSSTKLMPIPPGPALLHHLLAVTFAENPDEEVLQSNIAGYVCVTHVDMERQVFTVLSPQPRPLPQTVLLLSNLQFMDSH</sequence>
<dbReference type="GO" id="GO:0007420">
    <property type="term" value="P:brain development"/>
    <property type="evidence" value="ECO:0007669"/>
    <property type="project" value="UniProtKB-ARBA"/>
</dbReference>
<dbReference type="Pfam" id="PF16575">
    <property type="entry name" value="CLP1_P"/>
    <property type="match status" value="1"/>
</dbReference>
<dbReference type="Gene3D" id="2.60.120.1030">
    <property type="entry name" value="Clp1, DNA binding domain"/>
    <property type="match status" value="1"/>
</dbReference>
<name>A0A6M2DJX0_XENCH</name>
<evidence type="ECO:0000256" key="1">
    <source>
        <dbReference type="ARBA" id="ARBA00004123"/>
    </source>
</evidence>
<evidence type="ECO:0000256" key="4">
    <source>
        <dbReference type="ARBA" id="ARBA00022840"/>
    </source>
</evidence>
<evidence type="ECO:0000259" key="9">
    <source>
        <dbReference type="Pfam" id="PF16575"/>
    </source>
</evidence>
<dbReference type="Pfam" id="PF06807">
    <property type="entry name" value="Clp1"/>
    <property type="match status" value="1"/>
</dbReference>
<dbReference type="EMBL" id="GIIL01001431">
    <property type="protein sequence ID" value="NOV45157.1"/>
    <property type="molecule type" value="Transcribed_RNA"/>
</dbReference>
<dbReference type="InterPro" id="IPR027417">
    <property type="entry name" value="P-loop_NTPase"/>
</dbReference>
<comment type="similarity">
    <text evidence="6">Belongs to the Clp1 family. Clp1 subfamily.</text>
</comment>
<dbReference type="HAMAP" id="MF_03035">
    <property type="entry name" value="Clp1"/>
    <property type="match status" value="1"/>
</dbReference>
<feature type="domain" description="Clp1 N-terminal" evidence="8">
    <location>
        <begin position="15"/>
        <end position="106"/>
    </location>
</feature>
<keyword evidence="4 6" id="KW-0067">ATP-binding</keyword>
<evidence type="ECO:0000259" key="7">
    <source>
        <dbReference type="Pfam" id="PF06807"/>
    </source>
</evidence>
<evidence type="ECO:0000259" key="8">
    <source>
        <dbReference type="Pfam" id="PF16573"/>
    </source>
</evidence>
<dbReference type="FunFam" id="2.40.30.330:FF:000001">
    <property type="entry name" value="Protein CLP1 homolog"/>
    <property type="match status" value="1"/>
</dbReference>
<dbReference type="InterPro" id="IPR032319">
    <property type="entry name" value="CLP1_P"/>
</dbReference>
<evidence type="ECO:0000256" key="3">
    <source>
        <dbReference type="ARBA" id="ARBA00022741"/>
    </source>
</evidence>
<dbReference type="FunFam" id="2.60.120.1030:FF:000001">
    <property type="entry name" value="Protein CLP1 homolog 5"/>
    <property type="match status" value="1"/>
</dbReference>
<dbReference type="PANTHER" id="PTHR12755:SF6">
    <property type="entry name" value="POLYRIBONUCLEOTIDE 5'-HYDROXYL-KINASE CLP1"/>
    <property type="match status" value="1"/>
</dbReference>
<reference evidence="10" key="1">
    <citation type="submission" date="2020-03" db="EMBL/GenBank/DDBJ databases">
        <title>Transcriptomic Profiling of the Digestive Tract of the Rat Flea, Xenopsylla cheopis, Following Blood Feeding and Infection with Yersinia pestis.</title>
        <authorList>
            <person name="Bland D.M."/>
            <person name="Martens C.A."/>
            <person name="Virtaneva K."/>
            <person name="Kanakabandi K."/>
            <person name="Long D."/>
            <person name="Rosenke R."/>
            <person name="Saturday G.A."/>
            <person name="Hoyt F.H."/>
            <person name="Bruno D.P."/>
            <person name="Ribeiro J.M.C."/>
            <person name="Hinnebusch J."/>
        </authorList>
    </citation>
    <scope>NUCLEOTIDE SEQUENCE</scope>
</reference>
<feature type="binding site" evidence="6">
    <location>
        <begin position="123"/>
        <end position="128"/>
    </location>
    <ligand>
        <name>ATP</name>
        <dbReference type="ChEBI" id="CHEBI:30616"/>
    </ligand>
</feature>
<dbReference type="PANTHER" id="PTHR12755">
    <property type="entry name" value="CLEAVAGE/POLYADENYLATION FACTOR IA SUBUNIT CLP1P"/>
    <property type="match status" value="1"/>
</dbReference>
<dbReference type="SUPFAM" id="SSF52540">
    <property type="entry name" value="P-loop containing nucleoside triphosphate hydrolases"/>
    <property type="match status" value="1"/>
</dbReference>
<feature type="domain" description="Clp1 C-terminal" evidence="7">
    <location>
        <begin position="312"/>
        <end position="422"/>
    </location>
</feature>
<dbReference type="GO" id="GO:0031124">
    <property type="term" value="P:mRNA 3'-end processing"/>
    <property type="evidence" value="ECO:0007669"/>
    <property type="project" value="UniProtKB-UniRule"/>
</dbReference>
<feature type="domain" description="Clp1 P-loop" evidence="9">
    <location>
        <begin position="120"/>
        <end position="306"/>
    </location>
</feature>
<dbReference type="InterPro" id="IPR045116">
    <property type="entry name" value="Clp1/Grc3"/>
</dbReference>
<dbReference type="InterPro" id="IPR032324">
    <property type="entry name" value="Clp1_N"/>
</dbReference>
<dbReference type="InterPro" id="IPR038239">
    <property type="entry name" value="Clp1_N_sf"/>
</dbReference>
<dbReference type="GO" id="GO:0005849">
    <property type="term" value="C:mRNA cleavage factor complex"/>
    <property type="evidence" value="ECO:0007669"/>
    <property type="project" value="InterPro"/>
</dbReference>